<feature type="transmembrane region" description="Helical" evidence="6">
    <location>
        <begin position="34"/>
        <end position="58"/>
    </location>
</feature>
<comment type="similarity">
    <text evidence="2 6">Belongs to the peroxisomal membrane protein PXMP2/4 family.</text>
</comment>
<keyword evidence="4 6" id="KW-1133">Transmembrane helix</keyword>
<dbReference type="PANTHER" id="PTHR11266">
    <property type="entry name" value="PEROXISOMAL MEMBRANE PROTEIN 2, PXMP2 MPV17"/>
    <property type="match status" value="1"/>
</dbReference>
<evidence type="ECO:0000256" key="3">
    <source>
        <dbReference type="ARBA" id="ARBA00022692"/>
    </source>
</evidence>
<proteinExistence type="inferred from homology"/>
<sequence length="224" mass="25586">MNRGALMGLGDAIAQLVLEDRPVSMYDVKRSARFFFFGTVLAVSTLISLGDVLAQFVVEKRDLASYDKKRTLRFAIFGTFFGGPVFSLWYTRLATSFGHTKYASLKMVACDQDYPDIIKTNYKAFRHLDDFKQFMNTTKSDILQGSDSLSVEEIWLRFTDAIKRVTKKGHLTFDGRVLVVNLVAVGWNTYLAWMSEKVHPHPELQPEQHPELLPEQQQEAEEAH</sequence>
<evidence type="ECO:0000256" key="7">
    <source>
        <dbReference type="SAM" id="MobiDB-lite"/>
    </source>
</evidence>
<evidence type="ECO:0000256" key="1">
    <source>
        <dbReference type="ARBA" id="ARBA00004141"/>
    </source>
</evidence>
<feature type="region of interest" description="Disordered" evidence="7">
    <location>
        <begin position="201"/>
        <end position="224"/>
    </location>
</feature>
<keyword evidence="5 6" id="KW-0472">Membrane</keyword>
<protein>
    <submittedName>
        <fullName evidence="8">MPV17-like protein</fullName>
    </submittedName>
</protein>
<evidence type="ECO:0000256" key="6">
    <source>
        <dbReference type="RuleBase" id="RU363053"/>
    </source>
</evidence>
<dbReference type="EMBL" id="CP111021">
    <property type="protein sequence ID" value="WAR17133.1"/>
    <property type="molecule type" value="Genomic_DNA"/>
</dbReference>
<evidence type="ECO:0000256" key="2">
    <source>
        <dbReference type="ARBA" id="ARBA00006824"/>
    </source>
</evidence>
<comment type="subcellular location">
    <subcellularLocation>
        <location evidence="1">Membrane</location>
        <topology evidence="1">Multi-pass membrane protein</topology>
    </subcellularLocation>
</comment>
<dbReference type="Proteomes" id="UP001164746">
    <property type="component" value="Chromosome 10"/>
</dbReference>
<evidence type="ECO:0000313" key="8">
    <source>
        <dbReference type="EMBL" id="WAR17133.1"/>
    </source>
</evidence>
<evidence type="ECO:0000256" key="5">
    <source>
        <dbReference type="ARBA" id="ARBA00023136"/>
    </source>
</evidence>
<reference evidence="8" key="1">
    <citation type="submission" date="2022-11" db="EMBL/GenBank/DDBJ databases">
        <title>Centuries of genome instability and evolution in soft-shell clam transmissible cancer (bioRxiv).</title>
        <authorList>
            <person name="Hart S.F.M."/>
            <person name="Yonemitsu M.A."/>
            <person name="Giersch R.M."/>
            <person name="Beal B.F."/>
            <person name="Arriagada G."/>
            <person name="Davis B.W."/>
            <person name="Ostrander E.A."/>
            <person name="Goff S.P."/>
            <person name="Metzger M.J."/>
        </authorList>
    </citation>
    <scope>NUCLEOTIDE SEQUENCE</scope>
    <source>
        <strain evidence="8">MELC-2E11</strain>
        <tissue evidence="8">Siphon/mantle</tissue>
    </source>
</reference>
<accession>A0ABY7F4K2</accession>
<organism evidence="8 9">
    <name type="scientific">Mya arenaria</name>
    <name type="common">Soft-shell clam</name>
    <dbReference type="NCBI Taxonomy" id="6604"/>
    <lineage>
        <taxon>Eukaryota</taxon>
        <taxon>Metazoa</taxon>
        <taxon>Spiralia</taxon>
        <taxon>Lophotrochozoa</taxon>
        <taxon>Mollusca</taxon>
        <taxon>Bivalvia</taxon>
        <taxon>Autobranchia</taxon>
        <taxon>Heteroconchia</taxon>
        <taxon>Euheterodonta</taxon>
        <taxon>Imparidentia</taxon>
        <taxon>Neoheterodontei</taxon>
        <taxon>Myida</taxon>
        <taxon>Myoidea</taxon>
        <taxon>Myidae</taxon>
        <taxon>Mya</taxon>
    </lineage>
</organism>
<name>A0ABY7F4K2_MYAAR</name>
<gene>
    <name evidence="8" type="ORF">MAR_031727</name>
</gene>
<feature type="transmembrane region" description="Helical" evidence="6">
    <location>
        <begin position="70"/>
        <end position="90"/>
    </location>
</feature>
<evidence type="ECO:0000313" key="9">
    <source>
        <dbReference type="Proteomes" id="UP001164746"/>
    </source>
</evidence>
<keyword evidence="9" id="KW-1185">Reference proteome</keyword>
<dbReference type="InterPro" id="IPR007248">
    <property type="entry name" value="Mpv17_PMP22"/>
</dbReference>
<evidence type="ECO:0000256" key="4">
    <source>
        <dbReference type="ARBA" id="ARBA00022989"/>
    </source>
</evidence>
<feature type="compositionally biased region" description="Basic and acidic residues" evidence="7">
    <location>
        <begin position="201"/>
        <end position="212"/>
    </location>
</feature>
<keyword evidence="3 6" id="KW-0812">Transmembrane</keyword>